<name>A0A917BWX3_9PROT</name>
<keyword evidence="7" id="KW-0547">Nucleotide-binding</keyword>
<feature type="modified residue" description="N6-carboxylysine" evidence="7">
    <location>
        <position position="214"/>
    </location>
</feature>
<keyword evidence="7" id="KW-0460">Magnesium</keyword>
<dbReference type="InterPro" id="IPR036565">
    <property type="entry name" value="Mur-like_cat_sf"/>
</dbReference>
<evidence type="ECO:0000313" key="13">
    <source>
        <dbReference type="Proteomes" id="UP000632498"/>
    </source>
</evidence>
<dbReference type="GO" id="GO:0000287">
    <property type="term" value="F:magnesium ion binding"/>
    <property type="evidence" value="ECO:0007669"/>
    <property type="project" value="UniProtKB-UniRule"/>
</dbReference>
<dbReference type="InterPro" id="IPR005761">
    <property type="entry name" value="UDP-N-AcMur-Glu-dNH2Pim_ligase"/>
</dbReference>
<keyword evidence="4 7" id="KW-0573">Peptidoglycan synthesis</keyword>
<evidence type="ECO:0000256" key="2">
    <source>
        <dbReference type="ARBA" id="ARBA00022618"/>
    </source>
</evidence>
<keyword evidence="3 7" id="KW-0133">Cell shape</keyword>
<dbReference type="GO" id="GO:0009252">
    <property type="term" value="P:peptidoglycan biosynthetic process"/>
    <property type="evidence" value="ECO:0007669"/>
    <property type="project" value="UniProtKB-UniRule"/>
</dbReference>
<comment type="catalytic activity">
    <reaction evidence="7">
        <text>UDP-N-acetyl-alpha-D-muramoyl-L-alanyl-D-glutamate + meso-2,6-diaminopimelate + ATP = UDP-N-acetyl-alpha-D-muramoyl-L-alanyl-gamma-D-glutamyl-meso-2,6-diaminopimelate + ADP + phosphate + H(+)</text>
        <dbReference type="Rhea" id="RHEA:23676"/>
        <dbReference type="ChEBI" id="CHEBI:15378"/>
        <dbReference type="ChEBI" id="CHEBI:30616"/>
        <dbReference type="ChEBI" id="CHEBI:43474"/>
        <dbReference type="ChEBI" id="CHEBI:57791"/>
        <dbReference type="ChEBI" id="CHEBI:83900"/>
        <dbReference type="ChEBI" id="CHEBI:83905"/>
        <dbReference type="ChEBI" id="CHEBI:456216"/>
        <dbReference type="EC" id="6.3.2.13"/>
    </reaction>
</comment>
<dbReference type="RefSeq" id="WP_188663366.1">
    <property type="nucleotide sequence ID" value="NZ_BMHV01000008.1"/>
</dbReference>
<dbReference type="InterPro" id="IPR035911">
    <property type="entry name" value="MurE/MurF_N"/>
</dbReference>
<dbReference type="GO" id="GO:0008765">
    <property type="term" value="F:UDP-N-acetylmuramoylalanyl-D-glutamate-2,6-diaminopimelate ligase activity"/>
    <property type="evidence" value="ECO:0007669"/>
    <property type="project" value="UniProtKB-UniRule"/>
</dbReference>
<feature type="domain" description="Mur ligase C-terminal" evidence="10">
    <location>
        <begin position="328"/>
        <end position="447"/>
    </location>
</feature>
<dbReference type="NCBIfam" id="NF001126">
    <property type="entry name" value="PRK00139.1-4"/>
    <property type="match status" value="1"/>
</dbReference>
<dbReference type="HAMAP" id="MF_00208">
    <property type="entry name" value="MurE"/>
    <property type="match status" value="1"/>
</dbReference>
<dbReference type="InterPro" id="IPR004101">
    <property type="entry name" value="Mur_ligase_C"/>
</dbReference>
<keyword evidence="2 7" id="KW-0132">Cell division</keyword>
<comment type="function">
    <text evidence="7">Catalyzes the addition of meso-diaminopimelic acid to the nucleotide precursor UDP-N-acetylmuramoyl-L-alanyl-D-glutamate (UMAG) in the biosynthesis of bacterial cell-wall peptidoglycan.</text>
</comment>
<dbReference type="EC" id="6.3.2.13" evidence="7"/>
<keyword evidence="13" id="KW-1185">Reference proteome</keyword>
<dbReference type="Proteomes" id="UP000632498">
    <property type="component" value="Unassembled WGS sequence"/>
</dbReference>
<gene>
    <name evidence="7 12" type="primary">murE</name>
    <name evidence="12" type="ORF">GCM10011332_14740</name>
</gene>
<evidence type="ECO:0000256" key="1">
    <source>
        <dbReference type="ARBA" id="ARBA00005898"/>
    </source>
</evidence>
<dbReference type="PANTHER" id="PTHR23135">
    <property type="entry name" value="MUR LIGASE FAMILY MEMBER"/>
    <property type="match status" value="1"/>
</dbReference>
<dbReference type="Gene3D" id="3.40.1390.10">
    <property type="entry name" value="MurE/MurF, N-terminal domain"/>
    <property type="match status" value="1"/>
</dbReference>
<dbReference type="GO" id="GO:0051301">
    <property type="term" value="P:cell division"/>
    <property type="evidence" value="ECO:0007669"/>
    <property type="project" value="UniProtKB-KW"/>
</dbReference>
<dbReference type="NCBIfam" id="TIGR01085">
    <property type="entry name" value="murE"/>
    <property type="match status" value="1"/>
</dbReference>
<dbReference type="PANTHER" id="PTHR23135:SF4">
    <property type="entry name" value="UDP-N-ACETYLMURAMOYL-L-ALANYL-D-GLUTAMATE--2,6-DIAMINOPIMELATE LIGASE MURE HOMOLOG, CHLOROPLASTIC"/>
    <property type="match status" value="1"/>
</dbReference>
<comment type="PTM">
    <text evidence="7">Carboxylation is probably crucial for Mg(2+) binding and, consequently, for the gamma-phosphate positioning of ATP.</text>
</comment>
<dbReference type="Pfam" id="PF08245">
    <property type="entry name" value="Mur_ligase_M"/>
    <property type="match status" value="1"/>
</dbReference>
<evidence type="ECO:0000313" key="12">
    <source>
        <dbReference type="EMBL" id="GGF61919.1"/>
    </source>
</evidence>
<dbReference type="Pfam" id="PF01225">
    <property type="entry name" value="Mur_ligase"/>
    <property type="match status" value="1"/>
</dbReference>
<evidence type="ECO:0000259" key="10">
    <source>
        <dbReference type="Pfam" id="PF02875"/>
    </source>
</evidence>
<dbReference type="GO" id="GO:0008360">
    <property type="term" value="P:regulation of cell shape"/>
    <property type="evidence" value="ECO:0007669"/>
    <property type="project" value="UniProtKB-KW"/>
</dbReference>
<dbReference type="Gene3D" id="3.90.190.20">
    <property type="entry name" value="Mur ligase, C-terminal domain"/>
    <property type="match status" value="1"/>
</dbReference>
<comment type="subcellular location">
    <subcellularLocation>
        <location evidence="7 8">Cytoplasm</location>
    </subcellularLocation>
</comment>
<reference evidence="12" key="1">
    <citation type="journal article" date="2014" name="Int. J. Syst. Evol. Microbiol.">
        <title>Complete genome sequence of Corynebacterium casei LMG S-19264T (=DSM 44701T), isolated from a smear-ripened cheese.</title>
        <authorList>
            <consortium name="US DOE Joint Genome Institute (JGI-PGF)"/>
            <person name="Walter F."/>
            <person name="Albersmeier A."/>
            <person name="Kalinowski J."/>
            <person name="Ruckert C."/>
        </authorList>
    </citation>
    <scope>NUCLEOTIDE SEQUENCE</scope>
    <source>
        <strain evidence="12">CGMCC 1.15254</strain>
    </source>
</reference>
<feature type="binding site" evidence="7">
    <location>
        <position position="24"/>
    </location>
    <ligand>
        <name>UDP-N-acetyl-alpha-D-muramoyl-L-alanyl-D-glutamate</name>
        <dbReference type="ChEBI" id="CHEBI:83900"/>
    </ligand>
</feature>
<comment type="similarity">
    <text evidence="1 7">Belongs to the MurCDEF family. MurE subfamily.</text>
</comment>
<reference evidence="12" key="2">
    <citation type="submission" date="2020-09" db="EMBL/GenBank/DDBJ databases">
        <authorList>
            <person name="Sun Q."/>
            <person name="Zhou Y."/>
        </authorList>
    </citation>
    <scope>NUCLEOTIDE SEQUENCE</scope>
    <source>
        <strain evidence="12">CGMCC 1.15254</strain>
    </source>
</reference>
<dbReference type="Pfam" id="PF02875">
    <property type="entry name" value="Mur_ligase_C"/>
    <property type="match status" value="1"/>
</dbReference>
<dbReference type="SUPFAM" id="SSF53623">
    <property type="entry name" value="MurD-like peptide ligases, catalytic domain"/>
    <property type="match status" value="1"/>
</dbReference>
<dbReference type="GO" id="GO:0005524">
    <property type="term" value="F:ATP binding"/>
    <property type="evidence" value="ECO:0007669"/>
    <property type="project" value="UniProtKB-UniRule"/>
</dbReference>
<keyword evidence="6 7" id="KW-0961">Cell wall biogenesis/degradation</keyword>
<feature type="short sequence motif" description="Meso-diaminopimelate recognition motif" evidence="7">
    <location>
        <begin position="397"/>
        <end position="400"/>
    </location>
</feature>
<feature type="binding site" evidence="7">
    <location>
        <position position="180"/>
    </location>
    <ligand>
        <name>UDP-N-acetyl-alpha-D-muramoyl-L-alanyl-D-glutamate</name>
        <dbReference type="ChEBI" id="CHEBI:83900"/>
    </ligand>
</feature>
<feature type="domain" description="Mur ligase central" evidence="11">
    <location>
        <begin position="103"/>
        <end position="305"/>
    </location>
</feature>
<feature type="binding site" evidence="7">
    <location>
        <position position="182"/>
    </location>
    <ligand>
        <name>UDP-N-acetyl-alpha-D-muramoyl-L-alanyl-D-glutamate</name>
        <dbReference type="ChEBI" id="CHEBI:83900"/>
    </ligand>
</feature>
<evidence type="ECO:0000256" key="5">
    <source>
        <dbReference type="ARBA" id="ARBA00023306"/>
    </source>
</evidence>
<accession>A0A917BWX3</accession>
<feature type="binding site" evidence="7">
    <location>
        <begin position="397"/>
        <end position="400"/>
    </location>
    <ligand>
        <name>meso-2,6-diaminopimelate</name>
        <dbReference type="ChEBI" id="CHEBI:57791"/>
    </ligand>
</feature>
<feature type="binding site" evidence="7">
    <location>
        <position position="174"/>
    </location>
    <ligand>
        <name>UDP-N-acetyl-alpha-D-muramoyl-L-alanyl-D-glutamate</name>
        <dbReference type="ChEBI" id="CHEBI:83900"/>
    </ligand>
</feature>
<dbReference type="GO" id="GO:0071555">
    <property type="term" value="P:cell wall organization"/>
    <property type="evidence" value="ECO:0007669"/>
    <property type="project" value="UniProtKB-KW"/>
</dbReference>
<dbReference type="EMBL" id="BMHV01000008">
    <property type="protein sequence ID" value="GGF61919.1"/>
    <property type="molecule type" value="Genomic_DNA"/>
</dbReference>
<keyword evidence="7" id="KW-0067">ATP-binding</keyword>
<dbReference type="NCBIfam" id="NF001124">
    <property type="entry name" value="PRK00139.1-2"/>
    <property type="match status" value="1"/>
</dbReference>
<evidence type="ECO:0000259" key="11">
    <source>
        <dbReference type="Pfam" id="PF08245"/>
    </source>
</evidence>
<evidence type="ECO:0000256" key="8">
    <source>
        <dbReference type="RuleBase" id="RU004135"/>
    </source>
</evidence>
<evidence type="ECO:0000256" key="4">
    <source>
        <dbReference type="ARBA" id="ARBA00022984"/>
    </source>
</evidence>
<feature type="binding site" evidence="7">
    <location>
        <position position="449"/>
    </location>
    <ligand>
        <name>meso-2,6-diaminopimelate</name>
        <dbReference type="ChEBI" id="CHEBI:57791"/>
    </ligand>
</feature>
<dbReference type="InterPro" id="IPR036615">
    <property type="entry name" value="Mur_ligase_C_dom_sf"/>
</dbReference>
<feature type="binding site" evidence="7">
    <location>
        <begin position="147"/>
        <end position="148"/>
    </location>
    <ligand>
        <name>UDP-N-acetyl-alpha-D-muramoyl-L-alanyl-D-glutamate</name>
        <dbReference type="ChEBI" id="CHEBI:83900"/>
    </ligand>
</feature>
<feature type="binding site" evidence="7">
    <location>
        <position position="445"/>
    </location>
    <ligand>
        <name>meso-2,6-diaminopimelate</name>
        <dbReference type="ChEBI" id="CHEBI:57791"/>
    </ligand>
</feature>
<comment type="caution">
    <text evidence="12">The sequence shown here is derived from an EMBL/GenBank/DDBJ whole genome shotgun (WGS) entry which is preliminary data.</text>
</comment>
<protein>
    <recommendedName>
        <fullName evidence="7">UDP-N-acetylmuramoyl-L-alanyl-D-glutamate--2,6-diaminopimelate ligase</fullName>
        <ecNumber evidence="7">6.3.2.13</ecNumber>
    </recommendedName>
    <alternativeName>
        <fullName evidence="7">Meso-A2pm-adding enzyme</fullName>
    </alternativeName>
    <alternativeName>
        <fullName evidence="7">Meso-diaminopimelate-adding enzyme</fullName>
    </alternativeName>
    <alternativeName>
        <fullName evidence="7">UDP-MurNAc-L-Ala-D-Glu:meso-diaminopimelate ligase</fullName>
    </alternativeName>
    <alternativeName>
        <fullName evidence="7">UDP-MurNAc-tripeptide synthetase</fullName>
    </alternativeName>
    <alternativeName>
        <fullName evidence="7">UDP-N-acetylmuramyl-tripeptide synthetase</fullName>
    </alternativeName>
</protein>
<evidence type="ECO:0000256" key="7">
    <source>
        <dbReference type="HAMAP-Rule" id="MF_00208"/>
    </source>
</evidence>
<dbReference type="SUPFAM" id="SSF53244">
    <property type="entry name" value="MurD-like peptide ligases, peptide-binding domain"/>
    <property type="match status" value="1"/>
</dbReference>
<comment type="cofactor">
    <cofactor evidence="7">
        <name>Mg(2+)</name>
        <dbReference type="ChEBI" id="CHEBI:18420"/>
    </cofactor>
</comment>
<dbReference type="InterPro" id="IPR013221">
    <property type="entry name" value="Mur_ligase_cen"/>
</dbReference>
<feature type="binding site" evidence="7">
    <location>
        <begin position="105"/>
        <end position="111"/>
    </location>
    <ligand>
        <name>ATP</name>
        <dbReference type="ChEBI" id="CHEBI:30616"/>
    </ligand>
</feature>
<feature type="domain" description="Mur ligase N-terminal catalytic" evidence="9">
    <location>
        <begin position="17"/>
        <end position="82"/>
    </location>
</feature>
<keyword evidence="5 7" id="KW-0131">Cell cycle</keyword>
<proteinExistence type="inferred from homology"/>
<evidence type="ECO:0000256" key="3">
    <source>
        <dbReference type="ARBA" id="ARBA00022960"/>
    </source>
</evidence>
<dbReference type="GO" id="GO:0005737">
    <property type="term" value="C:cytoplasm"/>
    <property type="evidence" value="ECO:0007669"/>
    <property type="project" value="UniProtKB-SubCell"/>
</dbReference>
<feature type="binding site" evidence="7">
    <location>
        <position position="373"/>
    </location>
    <ligand>
        <name>meso-2,6-diaminopimelate</name>
        <dbReference type="ChEBI" id="CHEBI:57791"/>
    </ligand>
</feature>
<evidence type="ECO:0000259" key="9">
    <source>
        <dbReference type="Pfam" id="PF01225"/>
    </source>
</evidence>
<organism evidence="12 13">
    <name type="scientific">Terasakiella brassicae</name>
    <dbReference type="NCBI Taxonomy" id="1634917"/>
    <lineage>
        <taxon>Bacteria</taxon>
        <taxon>Pseudomonadati</taxon>
        <taxon>Pseudomonadota</taxon>
        <taxon>Alphaproteobacteria</taxon>
        <taxon>Rhodospirillales</taxon>
        <taxon>Terasakiellaceae</taxon>
        <taxon>Terasakiella</taxon>
    </lineage>
</organism>
<evidence type="ECO:0000256" key="6">
    <source>
        <dbReference type="ARBA" id="ARBA00023316"/>
    </source>
</evidence>
<keyword evidence="7" id="KW-0963">Cytoplasm</keyword>
<sequence length="473" mass="50667">MVQLNILFPDCTSKLDITGLSVDSRAVKPGYLFAALPGNRVDGRAFINQAIKNGACAVLVPSKTEGLDIYPNTVFIYDDNPRLCFAKAAAAFYGAQPDLCAAVTGTNGKSSVVTFVRQLWSLLGHSAASVGTLGITAPGLNIAGGLTTPDPAGLHQRLAEIAQSGVTHLAMEASSHGLDQYRMDGVKVQIAAFTNLSRDHLDYHVDMADYLRAKKRLFSDLLSPSGIGVLNADIPEFEALRSLLEQTGRKVLSYGKMGHDIQLITAQPTPHGQDLVLRTGGKDYQIALPLAGYFQAENIMCATMIVIASGHSPEDVIPLLSKLEGVPGRMEAMGYGIYVDYAHTPDALKTVLCALRPHTQGQLAVLFGCGGDRDKGKRPQMGNIAAQFADRVYVSDDNPRSEDATIIRSEIMAACPDATEIGDRKTAIETAISELKEGDVLLIAGKGHETGQIVGDRVLPFDDRALARELIHD</sequence>
<comment type="pathway">
    <text evidence="7 8">Cell wall biogenesis; peptidoglycan biosynthesis.</text>
</comment>
<dbReference type="InterPro" id="IPR000713">
    <property type="entry name" value="Mur_ligase_N"/>
</dbReference>
<keyword evidence="7 12" id="KW-0436">Ligase</keyword>
<comment type="caution">
    <text evidence="7">Lacks conserved residue(s) required for the propagation of feature annotation.</text>
</comment>
<dbReference type="Gene3D" id="3.40.1190.10">
    <property type="entry name" value="Mur-like, catalytic domain"/>
    <property type="match status" value="1"/>
</dbReference>
<dbReference type="SUPFAM" id="SSF63418">
    <property type="entry name" value="MurE/MurF N-terminal domain"/>
    <property type="match status" value="1"/>
</dbReference>
<dbReference type="AlphaFoldDB" id="A0A917BWX3"/>